<accession>A0ABX8EE05</accession>
<dbReference type="Proteomes" id="UP000679307">
    <property type="component" value="Chromosome"/>
</dbReference>
<evidence type="ECO:0000256" key="2">
    <source>
        <dbReference type="SAM" id="Phobius"/>
    </source>
</evidence>
<gene>
    <name evidence="3" type="ORF">ENKNEFLB_00472</name>
</gene>
<evidence type="ECO:0000313" key="3">
    <source>
        <dbReference type="EMBL" id="QVT78100.1"/>
    </source>
</evidence>
<organism evidence="3 4">
    <name type="scientific">Nocardioides aquaticus</name>
    <dbReference type="NCBI Taxonomy" id="160826"/>
    <lineage>
        <taxon>Bacteria</taxon>
        <taxon>Bacillati</taxon>
        <taxon>Actinomycetota</taxon>
        <taxon>Actinomycetes</taxon>
        <taxon>Propionibacteriales</taxon>
        <taxon>Nocardioidaceae</taxon>
        <taxon>Nocardioides</taxon>
    </lineage>
</organism>
<name>A0ABX8EE05_9ACTN</name>
<evidence type="ECO:0008006" key="5">
    <source>
        <dbReference type="Google" id="ProtNLM"/>
    </source>
</evidence>
<keyword evidence="2" id="KW-0812">Transmembrane</keyword>
<feature type="transmembrane region" description="Helical" evidence="2">
    <location>
        <begin position="125"/>
        <end position="143"/>
    </location>
</feature>
<dbReference type="RefSeq" id="WP_214057732.1">
    <property type="nucleotide sequence ID" value="NZ_BAAAHS010000222.1"/>
</dbReference>
<evidence type="ECO:0000313" key="4">
    <source>
        <dbReference type="Proteomes" id="UP000679307"/>
    </source>
</evidence>
<evidence type="ECO:0000256" key="1">
    <source>
        <dbReference type="SAM" id="MobiDB-lite"/>
    </source>
</evidence>
<reference evidence="3 4" key="1">
    <citation type="submission" date="2021-05" db="EMBL/GenBank/DDBJ databases">
        <title>Complete genome of Nocardioides aquaticus KCTC 9944T isolated from meromictic and hypersaline Ekho Lake, Antarctica.</title>
        <authorList>
            <person name="Hwang K."/>
            <person name="Kim K.M."/>
            <person name="Choe H."/>
        </authorList>
    </citation>
    <scope>NUCLEOTIDE SEQUENCE [LARGE SCALE GENOMIC DNA]</scope>
    <source>
        <strain evidence="3 4">KCTC 9944</strain>
    </source>
</reference>
<dbReference type="EMBL" id="CP075371">
    <property type="protein sequence ID" value="QVT78100.1"/>
    <property type="molecule type" value="Genomic_DNA"/>
</dbReference>
<feature type="region of interest" description="Disordered" evidence="1">
    <location>
        <begin position="150"/>
        <end position="178"/>
    </location>
</feature>
<keyword evidence="2" id="KW-0472">Membrane</keyword>
<protein>
    <recommendedName>
        <fullName evidence="5">DUF3592 domain-containing protein</fullName>
    </recommendedName>
</protein>
<keyword evidence="2" id="KW-1133">Transmembrane helix</keyword>
<proteinExistence type="predicted"/>
<sequence>MVARTGTSPRSRPATRGVATPGLLAFLLLLALVGVAAAMTGVVEERALSATTTGEVVSGETESLSAGGERCAGTIVYAVDGRDWQITDRVGGACPADGGESAVQVRYDPESPYVAQTGDTDHGPLGVTVFSGVGALLLLVLLVRSLVTRRRGPSGGGAHAQDAERRPTGMYDDEPYRP</sequence>
<keyword evidence="4" id="KW-1185">Reference proteome</keyword>